<sequence>MRATTVGVVLENAATRDKAFLHNGDETTTFAAFDELTDRVATGLLARGVAHGDRIALLGLNTPQWLAVFFAAARIGAIVVPLNVRYRESELSYMLGQSGARTVISVDTAGGFDFAAFFEGFREQAPGVTDHVFFGDGFAGSGTFDELTAAPPAPSALADARRSVTPDDPLMILYTSGTTGRPKGAVITHRSILASASAQAAHFGTDDADVLLGHLPFNHVGGLTCTIMAALVSGAAVALLPAFSPDGALRAIERHRVTFLSAVPTMFVLMLGHETFASRDLSSVRTCVAGGSNVEPALVEAIRRGFPQASLHGLYGLSESSGACVLSPLDDPPETVSRTLGRVIGDFEARVTGPDGAALPPGETGELHIRGACVAAGYWDMPEETAEVFHRDGWLATGDVVRMEPDGHLVLCGRKKEMYLQGGFNVYPVEIENLLTAHPKVALAAGIGVPDEVLGEVGRFYVVPRQDGEPPTAEELTAYCRDRLAGYKVPRQFVITTEVPLTPVGKIHKSLLKERYLAGERRTPSPRRA</sequence>
<dbReference type="PROSITE" id="PS00455">
    <property type="entry name" value="AMP_BINDING"/>
    <property type="match status" value="1"/>
</dbReference>
<evidence type="ECO:0000256" key="1">
    <source>
        <dbReference type="ARBA" id="ARBA00006432"/>
    </source>
</evidence>
<keyword evidence="2" id="KW-0436">Ligase</keyword>
<evidence type="ECO:0000259" key="3">
    <source>
        <dbReference type="Pfam" id="PF00501"/>
    </source>
</evidence>
<dbReference type="Pfam" id="PF00501">
    <property type="entry name" value="AMP-binding"/>
    <property type="match status" value="1"/>
</dbReference>
<dbReference type="InterPro" id="IPR000873">
    <property type="entry name" value="AMP-dep_synth/lig_dom"/>
</dbReference>
<evidence type="ECO:0000313" key="5">
    <source>
        <dbReference type="EMBL" id="MBO2443589.1"/>
    </source>
</evidence>
<gene>
    <name evidence="5" type="ORF">J4557_39285</name>
</gene>
<dbReference type="Gene3D" id="3.40.50.12780">
    <property type="entry name" value="N-terminal domain of ligase-like"/>
    <property type="match status" value="1"/>
</dbReference>
<dbReference type="EMBL" id="JAGEOK010000034">
    <property type="protein sequence ID" value="MBO2443589.1"/>
    <property type="molecule type" value="Genomic_DNA"/>
</dbReference>
<reference evidence="5 6" key="1">
    <citation type="submission" date="2021-03" db="EMBL/GenBank/DDBJ databases">
        <authorList>
            <person name="Kanchanasin P."/>
            <person name="Saeng-In P."/>
            <person name="Phongsopitanun W."/>
            <person name="Yuki M."/>
            <person name="Kudo T."/>
            <person name="Ohkuma M."/>
            <person name="Tanasupawat S."/>
        </authorList>
    </citation>
    <scope>NUCLEOTIDE SEQUENCE [LARGE SCALE GENOMIC DNA]</scope>
    <source>
        <strain evidence="5 6">L46</strain>
    </source>
</reference>
<protein>
    <submittedName>
        <fullName evidence="5">AMP-binding protein</fullName>
    </submittedName>
</protein>
<organism evidence="5 6">
    <name type="scientific">Actinomadura nitritigenes</name>
    <dbReference type="NCBI Taxonomy" id="134602"/>
    <lineage>
        <taxon>Bacteria</taxon>
        <taxon>Bacillati</taxon>
        <taxon>Actinomycetota</taxon>
        <taxon>Actinomycetes</taxon>
        <taxon>Streptosporangiales</taxon>
        <taxon>Thermomonosporaceae</taxon>
        <taxon>Actinomadura</taxon>
    </lineage>
</organism>
<keyword evidence="6" id="KW-1185">Reference proteome</keyword>
<dbReference type="SUPFAM" id="SSF56801">
    <property type="entry name" value="Acetyl-CoA synthetase-like"/>
    <property type="match status" value="1"/>
</dbReference>
<dbReference type="PANTHER" id="PTHR43201">
    <property type="entry name" value="ACYL-COA SYNTHETASE"/>
    <property type="match status" value="1"/>
</dbReference>
<evidence type="ECO:0000256" key="2">
    <source>
        <dbReference type="ARBA" id="ARBA00022598"/>
    </source>
</evidence>
<dbReference type="InterPro" id="IPR042099">
    <property type="entry name" value="ANL_N_sf"/>
</dbReference>
<dbReference type="InterPro" id="IPR045851">
    <property type="entry name" value="AMP-bd_C_sf"/>
</dbReference>
<dbReference type="Gene3D" id="3.30.300.30">
    <property type="match status" value="1"/>
</dbReference>
<feature type="domain" description="AMP-binding enzyme C-terminal" evidence="4">
    <location>
        <begin position="430"/>
        <end position="506"/>
    </location>
</feature>
<dbReference type="RefSeq" id="WP_208271895.1">
    <property type="nucleotide sequence ID" value="NZ_BAAAGM010000029.1"/>
</dbReference>
<evidence type="ECO:0000259" key="4">
    <source>
        <dbReference type="Pfam" id="PF13193"/>
    </source>
</evidence>
<dbReference type="Pfam" id="PF13193">
    <property type="entry name" value="AMP-binding_C"/>
    <property type="match status" value="1"/>
</dbReference>
<dbReference type="InterPro" id="IPR025110">
    <property type="entry name" value="AMP-bd_C"/>
</dbReference>
<comment type="similarity">
    <text evidence="1">Belongs to the ATP-dependent AMP-binding enzyme family.</text>
</comment>
<name>A0ABS3RDB2_9ACTN</name>
<dbReference type="PANTHER" id="PTHR43201:SF5">
    <property type="entry name" value="MEDIUM-CHAIN ACYL-COA LIGASE ACSF2, MITOCHONDRIAL"/>
    <property type="match status" value="1"/>
</dbReference>
<proteinExistence type="inferred from homology"/>
<accession>A0ABS3RDB2</accession>
<feature type="domain" description="AMP-dependent synthetase/ligase" evidence="3">
    <location>
        <begin position="13"/>
        <end position="379"/>
    </location>
</feature>
<dbReference type="Proteomes" id="UP000666915">
    <property type="component" value="Unassembled WGS sequence"/>
</dbReference>
<evidence type="ECO:0000313" key="6">
    <source>
        <dbReference type="Proteomes" id="UP000666915"/>
    </source>
</evidence>
<comment type="caution">
    <text evidence="5">The sequence shown here is derived from an EMBL/GenBank/DDBJ whole genome shotgun (WGS) entry which is preliminary data.</text>
</comment>
<dbReference type="InterPro" id="IPR020845">
    <property type="entry name" value="AMP-binding_CS"/>
</dbReference>